<feature type="compositionally biased region" description="Acidic residues" evidence="1">
    <location>
        <begin position="79"/>
        <end position="89"/>
    </location>
</feature>
<dbReference type="AlphaFoldDB" id="U6JYK7"/>
<gene>
    <name evidence="2" type="ORF">EMH_0001830</name>
</gene>
<dbReference type="Proteomes" id="UP000030744">
    <property type="component" value="Unassembled WGS sequence"/>
</dbReference>
<dbReference type="OrthoDB" id="348205at2759"/>
<feature type="region of interest" description="Disordered" evidence="1">
    <location>
        <begin position="31"/>
        <end position="132"/>
    </location>
</feature>
<reference evidence="2" key="2">
    <citation type="submission" date="2013-10" db="EMBL/GenBank/DDBJ databases">
        <authorList>
            <person name="Aslett M."/>
        </authorList>
    </citation>
    <scope>NUCLEOTIDE SEQUENCE [LARGE SCALE GENOMIC DNA]</scope>
    <source>
        <strain evidence="2">Houghton</strain>
    </source>
</reference>
<proteinExistence type="predicted"/>
<dbReference type="RefSeq" id="XP_013351182.1">
    <property type="nucleotide sequence ID" value="XM_013495728.1"/>
</dbReference>
<dbReference type="VEuPathDB" id="ToxoDB:EMH_0001830"/>
<evidence type="ECO:0000313" key="3">
    <source>
        <dbReference type="Proteomes" id="UP000030744"/>
    </source>
</evidence>
<evidence type="ECO:0000313" key="2">
    <source>
        <dbReference type="EMBL" id="CDJ28608.1"/>
    </source>
</evidence>
<protein>
    <submittedName>
        <fullName evidence="2">Uncharacterized protein</fullName>
    </submittedName>
</protein>
<feature type="compositionally biased region" description="Basic and acidic residues" evidence="1">
    <location>
        <begin position="39"/>
        <end position="54"/>
    </location>
</feature>
<evidence type="ECO:0000256" key="1">
    <source>
        <dbReference type="SAM" id="MobiDB-lite"/>
    </source>
</evidence>
<reference evidence="2" key="1">
    <citation type="submission" date="2013-10" db="EMBL/GenBank/DDBJ databases">
        <title>Genomic analysis of the causative agents of coccidiosis in chickens.</title>
        <authorList>
            <person name="Reid A.J."/>
            <person name="Blake D."/>
            <person name="Billington K."/>
            <person name="Browne H."/>
            <person name="Dunn M."/>
            <person name="Hung S."/>
            <person name="Kawahara F."/>
            <person name="Miranda-Saavedra D."/>
            <person name="Mourier T."/>
            <person name="Nagra H."/>
            <person name="Otto T.D."/>
            <person name="Rawlings N."/>
            <person name="Sanchez A."/>
            <person name="Sanders M."/>
            <person name="Subramaniam C."/>
            <person name="Tay Y."/>
            <person name="Dear P."/>
            <person name="Doerig C."/>
            <person name="Gruber A."/>
            <person name="Parkinson J."/>
            <person name="Shirley M."/>
            <person name="Wan K.L."/>
            <person name="Berriman M."/>
            <person name="Tomley F."/>
            <person name="Pain A."/>
        </authorList>
    </citation>
    <scope>NUCLEOTIDE SEQUENCE [LARGE SCALE GENOMIC DNA]</scope>
    <source>
        <strain evidence="2">Houghton</strain>
    </source>
</reference>
<organism evidence="2 3">
    <name type="scientific">Eimeria mitis</name>
    <dbReference type="NCBI Taxonomy" id="44415"/>
    <lineage>
        <taxon>Eukaryota</taxon>
        <taxon>Sar</taxon>
        <taxon>Alveolata</taxon>
        <taxon>Apicomplexa</taxon>
        <taxon>Conoidasida</taxon>
        <taxon>Coccidia</taxon>
        <taxon>Eucoccidiorida</taxon>
        <taxon>Eimeriorina</taxon>
        <taxon>Eimeriidae</taxon>
        <taxon>Eimeria</taxon>
    </lineage>
</organism>
<accession>U6JYK7</accession>
<name>U6JYK7_9EIME</name>
<dbReference type="EMBL" id="HG681457">
    <property type="protein sequence ID" value="CDJ28608.1"/>
    <property type="molecule type" value="Genomic_DNA"/>
</dbReference>
<dbReference type="GeneID" id="25375258"/>
<sequence length="223" mass="24503">MRSPLYIPAKGIWRSRQKRLLLRCVHRYISPQKGSGEAGRSESAGKNEVEDGCKGLKKVLASGVGESGDEAEGAAGGVELEEGYEEEETAIPYSELGDTDIDDGFPRPRTPDPFMEGPSPIPRRGEPLPPADPPVTLGNDKVEERGSEMQEVVFLIRAGQKLRMSVGAQGRSLAGLLRQAFYCRQKNKNVVFGPDVPPEAVAEFKRLVGEIERLLFNYHGVRR</sequence>
<keyword evidence="3" id="KW-1185">Reference proteome</keyword>